<dbReference type="PANTHER" id="PTHR34701">
    <property type="entry name" value="TRANSCRIPTIONAL REGULATOR MRAZ"/>
    <property type="match status" value="1"/>
</dbReference>
<evidence type="ECO:0000313" key="10">
    <source>
        <dbReference type="Proteomes" id="UP000568751"/>
    </source>
</evidence>
<comment type="subcellular location">
    <subcellularLocation>
        <location evidence="7">Cytoplasm</location>
        <location evidence="7">Nucleoid</location>
    </subcellularLocation>
</comment>
<dbReference type="GO" id="GO:0009295">
    <property type="term" value="C:nucleoid"/>
    <property type="evidence" value="ECO:0007669"/>
    <property type="project" value="UniProtKB-SubCell"/>
</dbReference>
<evidence type="ECO:0000256" key="7">
    <source>
        <dbReference type="HAMAP-Rule" id="MF_01008"/>
    </source>
</evidence>
<evidence type="ECO:0000256" key="3">
    <source>
        <dbReference type="ARBA" id="ARBA00022737"/>
    </source>
</evidence>
<dbReference type="PROSITE" id="PS51740">
    <property type="entry name" value="SPOVT_ABRB"/>
    <property type="match status" value="2"/>
</dbReference>
<dbReference type="HAMAP" id="MF_01008">
    <property type="entry name" value="MraZ"/>
    <property type="match status" value="1"/>
</dbReference>
<accession>A0A853F2Z5</accession>
<dbReference type="GO" id="GO:2000143">
    <property type="term" value="P:negative regulation of DNA-templated transcription initiation"/>
    <property type="evidence" value="ECO:0007669"/>
    <property type="project" value="TreeGrafter"/>
</dbReference>
<dbReference type="AlphaFoldDB" id="A0A853F2Z5"/>
<feature type="domain" description="SpoVT-AbrB" evidence="8">
    <location>
        <begin position="81"/>
        <end position="124"/>
    </location>
</feature>
<organism evidence="9 10">
    <name type="scientific">Candidatus Thiodubiliella endoseptemdiera</name>
    <dbReference type="NCBI Taxonomy" id="2738886"/>
    <lineage>
        <taxon>Bacteria</taxon>
        <taxon>Pseudomonadati</taxon>
        <taxon>Pseudomonadota</taxon>
        <taxon>Gammaproteobacteria</taxon>
        <taxon>Candidatus Pseudothioglobaceae</taxon>
        <taxon>Candidatus Thiodubiliella</taxon>
    </lineage>
</organism>
<keyword evidence="5 7" id="KW-0238">DNA-binding</keyword>
<evidence type="ECO:0000256" key="5">
    <source>
        <dbReference type="ARBA" id="ARBA00023125"/>
    </source>
</evidence>
<dbReference type="Gene3D" id="3.40.1550.20">
    <property type="entry name" value="Transcriptional regulator MraZ domain"/>
    <property type="match status" value="1"/>
</dbReference>
<comment type="subunit">
    <text evidence="7">Forms oligomers.</text>
</comment>
<dbReference type="InterPro" id="IPR035642">
    <property type="entry name" value="MraZ_N"/>
</dbReference>
<sequence>MFRGVHNLAIDVKGRLKIPTRHQMQINKLCAGKMVLSIHPDDACLLLYPLQEWLILEEKVSALPSLNVHTKRLKRKLIGHATDCELDSASRILIPATLRGYAEIDKKIIMSGQGHNFELWDENAWHKQLANLDSLSKEESIPDEVSQLSL</sequence>
<dbReference type="GO" id="GO:0003700">
    <property type="term" value="F:DNA-binding transcription factor activity"/>
    <property type="evidence" value="ECO:0007669"/>
    <property type="project" value="UniProtKB-UniRule"/>
</dbReference>
<proteinExistence type="inferred from homology"/>
<protein>
    <recommendedName>
        <fullName evidence="1 7">Transcriptional regulator MraZ</fullName>
    </recommendedName>
</protein>
<evidence type="ECO:0000256" key="6">
    <source>
        <dbReference type="ARBA" id="ARBA00023163"/>
    </source>
</evidence>
<evidence type="ECO:0000313" key="9">
    <source>
        <dbReference type="EMBL" id="NYT28324.1"/>
    </source>
</evidence>
<evidence type="ECO:0000256" key="4">
    <source>
        <dbReference type="ARBA" id="ARBA00023015"/>
    </source>
</evidence>
<comment type="similarity">
    <text evidence="7">Belongs to the MraZ family.</text>
</comment>
<dbReference type="InterPro" id="IPR035644">
    <property type="entry name" value="MraZ_C"/>
</dbReference>
<dbReference type="InterPro" id="IPR007159">
    <property type="entry name" value="SpoVT-AbrB_dom"/>
</dbReference>
<dbReference type="NCBIfam" id="TIGR00242">
    <property type="entry name" value="division/cell wall cluster transcriptional repressor MraZ"/>
    <property type="match status" value="1"/>
</dbReference>
<dbReference type="CDD" id="cd16320">
    <property type="entry name" value="MraZ_N"/>
    <property type="match status" value="1"/>
</dbReference>
<feature type="domain" description="SpoVT-AbrB" evidence="8">
    <location>
        <begin position="5"/>
        <end position="52"/>
    </location>
</feature>
<dbReference type="PANTHER" id="PTHR34701:SF1">
    <property type="entry name" value="TRANSCRIPTIONAL REGULATOR MRAZ"/>
    <property type="match status" value="1"/>
</dbReference>
<dbReference type="InterPro" id="IPR020603">
    <property type="entry name" value="MraZ_dom"/>
</dbReference>
<dbReference type="GO" id="GO:0005737">
    <property type="term" value="C:cytoplasm"/>
    <property type="evidence" value="ECO:0007669"/>
    <property type="project" value="UniProtKB-UniRule"/>
</dbReference>
<dbReference type="GO" id="GO:0000976">
    <property type="term" value="F:transcription cis-regulatory region binding"/>
    <property type="evidence" value="ECO:0007669"/>
    <property type="project" value="TreeGrafter"/>
</dbReference>
<keyword evidence="6 7" id="KW-0804">Transcription</keyword>
<keyword evidence="3" id="KW-0677">Repeat</keyword>
<keyword evidence="2 7" id="KW-0963">Cytoplasm</keyword>
<reference evidence="9 10" key="1">
    <citation type="submission" date="2020-05" db="EMBL/GenBank/DDBJ databases">
        <title>Horizontal transmission and recombination maintain forever young bacterial symbiont genomes.</title>
        <authorList>
            <person name="Russell S.L."/>
            <person name="Pepper-Tunick E."/>
            <person name="Svedberg J."/>
            <person name="Byrne A."/>
            <person name="Ruelas Castillo J."/>
            <person name="Vollmers C."/>
            <person name="Beinart R.A."/>
            <person name="Corbett-Detig R."/>
        </authorList>
    </citation>
    <scope>NUCLEOTIDE SEQUENCE [LARGE SCALE GENOMIC DNA]</scope>
    <source>
        <strain evidence="9">455</strain>
    </source>
</reference>
<gene>
    <name evidence="7 9" type="primary">mraZ</name>
    <name evidence="9" type="ORF">H0A76_10905</name>
</gene>
<name>A0A853F2Z5_9GAMM</name>
<evidence type="ECO:0000256" key="1">
    <source>
        <dbReference type="ARBA" id="ARBA00013860"/>
    </source>
</evidence>
<dbReference type="SUPFAM" id="SSF89447">
    <property type="entry name" value="AbrB/MazE/MraZ-like"/>
    <property type="match status" value="1"/>
</dbReference>
<evidence type="ECO:0000259" key="8">
    <source>
        <dbReference type="PROSITE" id="PS51740"/>
    </source>
</evidence>
<keyword evidence="4 7" id="KW-0805">Transcription regulation</keyword>
<comment type="caution">
    <text evidence="9">The sequence shown here is derived from an EMBL/GenBank/DDBJ whole genome shotgun (WGS) entry which is preliminary data.</text>
</comment>
<dbReference type="Proteomes" id="UP000568751">
    <property type="component" value="Unassembled WGS sequence"/>
</dbReference>
<dbReference type="InterPro" id="IPR003444">
    <property type="entry name" value="MraZ"/>
</dbReference>
<dbReference type="Pfam" id="PF02381">
    <property type="entry name" value="MraZ"/>
    <property type="match status" value="2"/>
</dbReference>
<dbReference type="EMBL" id="JACCHT010000002">
    <property type="protein sequence ID" value="NYT28324.1"/>
    <property type="molecule type" value="Genomic_DNA"/>
</dbReference>
<dbReference type="InterPro" id="IPR038619">
    <property type="entry name" value="MraZ_sf"/>
</dbReference>
<dbReference type="CDD" id="cd16321">
    <property type="entry name" value="MraZ_C"/>
    <property type="match status" value="1"/>
</dbReference>
<evidence type="ECO:0000256" key="2">
    <source>
        <dbReference type="ARBA" id="ARBA00022490"/>
    </source>
</evidence>
<dbReference type="InterPro" id="IPR037914">
    <property type="entry name" value="SpoVT-AbrB_sf"/>
</dbReference>